<dbReference type="Proteomes" id="UP000274139">
    <property type="component" value="Unassembled WGS sequence"/>
</dbReference>
<organism evidence="1 2">
    <name type="scientific">Aquitalea palustris</name>
    <dbReference type="NCBI Taxonomy" id="2480983"/>
    <lineage>
        <taxon>Bacteria</taxon>
        <taxon>Pseudomonadati</taxon>
        <taxon>Pseudomonadota</taxon>
        <taxon>Betaproteobacteria</taxon>
        <taxon>Neisseriales</taxon>
        <taxon>Chromobacteriaceae</taxon>
        <taxon>Aquitalea</taxon>
    </lineage>
</organism>
<keyword evidence="2" id="KW-1185">Reference proteome</keyword>
<gene>
    <name evidence="1" type="ORF">EAY64_05555</name>
</gene>
<dbReference type="RefSeq" id="WP_103523793.1">
    <property type="nucleotide sequence ID" value="NZ_JAIZDC010000001.1"/>
</dbReference>
<comment type="caution">
    <text evidence="1">The sequence shown here is derived from an EMBL/GenBank/DDBJ whole genome shotgun (WGS) entry which is preliminary data.</text>
</comment>
<name>A0A454JKY7_9NEIS</name>
<dbReference type="Gene3D" id="2.60.120.1110">
    <property type="match status" value="1"/>
</dbReference>
<dbReference type="EMBL" id="RFAR01000019">
    <property type="protein sequence ID" value="RMD00063.1"/>
    <property type="molecule type" value="Genomic_DNA"/>
</dbReference>
<evidence type="ECO:0000313" key="1">
    <source>
        <dbReference type="EMBL" id="RMD00063.1"/>
    </source>
</evidence>
<accession>A0A454JKY7</accession>
<dbReference type="OrthoDB" id="8617484at2"/>
<evidence type="ECO:0000313" key="2">
    <source>
        <dbReference type="Proteomes" id="UP000274139"/>
    </source>
</evidence>
<dbReference type="InterPro" id="IPR048922">
    <property type="entry name" value="Bbp16"/>
</dbReference>
<reference evidence="1 2" key="1">
    <citation type="submission" date="2018-10" db="EMBL/GenBank/DDBJ databases">
        <title>Draft genome sequence of Aquitalea MWU14-2217 isolated from a wild cranberry bog in Provincetown, Massachusetts.</title>
        <authorList>
            <person name="Ebadzadsahrai G."/>
            <person name="Soby S."/>
        </authorList>
    </citation>
    <scope>NUCLEOTIDE SEQUENCE [LARGE SCALE GENOMIC DNA]</scope>
    <source>
        <strain evidence="1 2">MWU14-2217</strain>
    </source>
</reference>
<protein>
    <submittedName>
        <fullName evidence="1">Uncharacterized protein</fullName>
    </submittedName>
</protein>
<dbReference type="AlphaFoldDB" id="A0A454JKY7"/>
<dbReference type="Pfam" id="PF21190">
    <property type="entry name" value="Bbp16"/>
    <property type="match status" value="1"/>
</dbReference>
<sequence>MYVDSLLQLSGSITGNTVSGQLVTATGNTLSTNVIDLAGVGTGNTARDIGQGEALEIAIEIMQTLTSSGAATVQFQLVEADDSAISTNVNVIVQTDAYAYTALTAGTLVPLHWDRAAPYQARRYIALRYVIGTAALTNATGQFFAATVKNFQDKGNNTLFNSGFTVA</sequence>
<proteinExistence type="predicted"/>